<dbReference type="SUPFAM" id="SSF46894">
    <property type="entry name" value="C-terminal effector domain of the bipartite response regulators"/>
    <property type="match status" value="1"/>
</dbReference>
<name>A0A0W8FWU4_9ZZZZ</name>
<dbReference type="Pfam" id="PF00196">
    <property type="entry name" value="GerE"/>
    <property type="match status" value="1"/>
</dbReference>
<dbReference type="Gene3D" id="3.40.50.2300">
    <property type="match status" value="1"/>
</dbReference>
<evidence type="ECO:0000259" key="3">
    <source>
        <dbReference type="PROSITE" id="PS50043"/>
    </source>
</evidence>
<protein>
    <recommendedName>
        <fullName evidence="6">DNA-binding response regulator</fullName>
    </recommendedName>
</protein>
<organism evidence="5">
    <name type="scientific">hydrocarbon metagenome</name>
    <dbReference type="NCBI Taxonomy" id="938273"/>
    <lineage>
        <taxon>unclassified sequences</taxon>
        <taxon>metagenomes</taxon>
        <taxon>ecological metagenomes</taxon>
    </lineage>
</organism>
<keyword evidence="2" id="KW-0238">DNA-binding</keyword>
<sequence>MISVAIVEDLEDLRNPLFEFISTRDEFYCDIAVESVEDFLKTIDNSDIPIDVILLDIGLPGISGLSAIKLIKEKLPDVNIIMLTVFDDSDKIFGAIQAGAVGYLMKNTPLEKIKQAILDTYNGGTSLSPEVARKVLNYFEKPKSEIESPLTEKEKQIVACMVDGQSFKMIAANLGNTLDTIKSHAKNIYRKLQVNSKAEVIAKSFRGEI</sequence>
<reference evidence="5" key="1">
    <citation type="journal article" date="2015" name="Proc. Natl. Acad. Sci. U.S.A.">
        <title>Networks of energetic and metabolic interactions define dynamics in microbial communities.</title>
        <authorList>
            <person name="Embree M."/>
            <person name="Liu J.K."/>
            <person name="Al-Bassam M.M."/>
            <person name="Zengler K."/>
        </authorList>
    </citation>
    <scope>NUCLEOTIDE SEQUENCE</scope>
</reference>
<gene>
    <name evidence="5" type="ORF">ASZ90_004803</name>
</gene>
<dbReference type="InterPro" id="IPR001789">
    <property type="entry name" value="Sig_transdc_resp-reg_receiver"/>
</dbReference>
<dbReference type="GO" id="GO:0000160">
    <property type="term" value="P:phosphorelay signal transduction system"/>
    <property type="evidence" value="ECO:0007669"/>
    <property type="project" value="InterPro"/>
</dbReference>
<evidence type="ECO:0000313" key="5">
    <source>
        <dbReference type="EMBL" id="KUG25375.1"/>
    </source>
</evidence>
<dbReference type="GO" id="GO:0006355">
    <property type="term" value="P:regulation of DNA-templated transcription"/>
    <property type="evidence" value="ECO:0007669"/>
    <property type="project" value="InterPro"/>
</dbReference>
<dbReference type="InterPro" id="IPR000792">
    <property type="entry name" value="Tscrpt_reg_LuxR_C"/>
</dbReference>
<dbReference type="PRINTS" id="PR00038">
    <property type="entry name" value="HTHLUXR"/>
</dbReference>
<evidence type="ECO:0000256" key="2">
    <source>
        <dbReference type="ARBA" id="ARBA00023125"/>
    </source>
</evidence>
<evidence type="ECO:0000259" key="4">
    <source>
        <dbReference type="PROSITE" id="PS50110"/>
    </source>
</evidence>
<dbReference type="GO" id="GO:0003677">
    <property type="term" value="F:DNA binding"/>
    <property type="evidence" value="ECO:0007669"/>
    <property type="project" value="UniProtKB-KW"/>
</dbReference>
<dbReference type="InterPro" id="IPR039420">
    <property type="entry name" value="WalR-like"/>
</dbReference>
<dbReference type="Pfam" id="PF00072">
    <property type="entry name" value="Response_reg"/>
    <property type="match status" value="1"/>
</dbReference>
<dbReference type="InterPro" id="IPR011006">
    <property type="entry name" value="CheY-like_superfamily"/>
</dbReference>
<feature type="domain" description="HTH luxR-type" evidence="3">
    <location>
        <begin position="143"/>
        <end position="208"/>
    </location>
</feature>
<dbReference type="AlphaFoldDB" id="A0A0W8FWU4"/>
<dbReference type="PANTHER" id="PTHR43214">
    <property type="entry name" value="TWO-COMPONENT RESPONSE REGULATOR"/>
    <property type="match status" value="1"/>
</dbReference>
<dbReference type="PROSITE" id="PS50110">
    <property type="entry name" value="RESPONSE_REGULATORY"/>
    <property type="match status" value="1"/>
</dbReference>
<evidence type="ECO:0000256" key="1">
    <source>
        <dbReference type="ARBA" id="ARBA00022553"/>
    </source>
</evidence>
<dbReference type="EMBL" id="LNQE01000701">
    <property type="protein sequence ID" value="KUG25375.1"/>
    <property type="molecule type" value="Genomic_DNA"/>
</dbReference>
<evidence type="ECO:0008006" key="6">
    <source>
        <dbReference type="Google" id="ProtNLM"/>
    </source>
</evidence>
<dbReference type="CDD" id="cd17535">
    <property type="entry name" value="REC_NarL-like"/>
    <property type="match status" value="1"/>
</dbReference>
<comment type="caution">
    <text evidence="5">The sequence shown here is derived from an EMBL/GenBank/DDBJ whole genome shotgun (WGS) entry which is preliminary data.</text>
</comment>
<keyword evidence="1" id="KW-0597">Phosphoprotein</keyword>
<accession>A0A0W8FWU4</accession>
<dbReference type="InterPro" id="IPR016032">
    <property type="entry name" value="Sig_transdc_resp-reg_C-effctor"/>
</dbReference>
<dbReference type="SMART" id="SM00448">
    <property type="entry name" value="REC"/>
    <property type="match status" value="1"/>
</dbReference>
<dbReference type="SUPFAM" id="SSF52172">
    <property type="entry name" value="CheY-like"/>
    <property type="match status" value="1"/>
</dbReference>
<dbReference type="PROSITE" id="PS50043">
    <property type="entry name" value="HTH_LUXR_2"/>
    <property type="match status" value="1"/>
</dbReference>
<dbReference type="CDD" id="cd06170">
    <property type="entry name" value="LuxR_C_like"/>
    <property type="match status" value="1"/>
</dbReference>
<feature type="domain" description="Response regulatory" evidence="4">
    <location>
        <begin position="3"/>
        <end position="121"/>
    </location>
</feature>
<proteinExistence type="predicted"/>
<dbReference type="SMART" id="SM00421">
    <property type="entry name" value="HTH_LUXR"/>
    <property type="match status" value="1"/>
</dbReference>
<dbReference type="InterPro" id="IPR058245">
    <property type="entry name" value="NreC/VraR/RcsB-like_REC"/>
</dbReference>